<dbReference type="Gene3D" id="3.60.15.10">
    <property type="entry name" value="Ribonuclease Z/Hydroxyacylglutathione hydrolase-like"/>
    <property type="match status" value="1"/>
</dbReference>
<dbReference type="Pfam" id="PF13483">
    <property type="entry name" value="Lactamase_B_3"/>
    <property type="match status" value="1"/>
</dbReference>
<evidence type="ECO:0000313" key="2">
    <source>
        <dbReference type="EMBL" id="MBP3963266.1"/>
    </source>
</evidence>
<protein>
    <submittedName>
        <fullName evidence="2">MBL fold metallo-hydrolase</fullName>
    </submittedName>
</protein>
<evidence type="ECO:0000256" key="1">
    <source>
        <dbReference type="ARBA" id="ARBA00022801"/>
    </source>
</evidence>
<dbReference type="Proteomes" id="UP000673394">
    <property type="component" value="Unassembled WGS sequence"/>
</dbReference>
<name>A0ABS5CBA5_9BACL</name>
<gene>
    <name evidence="2" type="ORF">I8J30_11185</name>
</gene>
<accession>A0ABS5CBA5</accession>
<evidence type="ECO:0000313" key="3">
    <source>
        <dbReference type="Proteomes" id="UP000673394"/>
    </source>
</evidence>
<dbReference type="PANTHER" id="PTHR43546:SF9">
    <property type="entry name" value="L-ASCORBATE-6-PHOSPHATE LACTONASE ULAG-RELATED"/>
    <property type="match status" value="1"/>
</dbReference>
<keyword evidence="1" id="KW-0378">Hydrolase</keyword>
<dbReference type="SUPFAM" id="SSF56281">
    <property type="entry name" value="Metallo-hydrolase/oxidoreductase"/>
    <property type="match status" value="1"/>
</dbReference>
<dbReference type="InterPro" id="IPR036866">
    <property type="entry name" value="RibonucZ/Hydroxyglut_hydro"/>
</dbReference>
<dbReference type="RefSeq" id="WP_210658227.1">
    <property type="nucleotide sequence ID" value="NZ_JAGKSP010000003.1"/>
</dbReference>
<proteinExistence type="predicted"/>
<organism evidence="2 3">
    <name type="scientific">Paenibacillus lignilyticus</name>
    <dbReference type="NCBI Taxonomy" id="1172615"/>
    <lineage>
        <taxon>Bacteria</taxon>
        <taxon>Bacillati</taxon>
        <taxon>Bacillota</taxon>
        <taxon>Bacilli</taxon>
        <taxon>Bacillales</taxon>
        <taxon>Paenibacillaceae</taxon>
        <taxon>Paenibacillus</taxon>
    </lineage>
</organism>
<dbReference type="EMBL" id="JAGKSP010000003">
    <property type="protein sequence ID" value="MBP3963266.1"/>
    <property type="molecule type" value="Genomic_DNA"/>
</dbReference>
<keyword evidence="3" id="KW-1185">Reference proteome</keyword>
<reference evidence="2 3" key="1">
    <citation type="submission" date="2021-04" db="EMBL/GenBank/DDBJ databases">
        <title>Paenibacillus sp. DLE-14 whole genome sequence.</title>
        <authorList>
            <person name="Ham Y.J."/>
        </authorList>
    </citation>
    <scope>NUCLEOTIDE SEQUENCE [LARGE SCALE GENOMIC DNA]</scope>
    <source>
        <strain evidence="2 3">DLE-14</strain>
    </source>
</reference>
<dbReference type="InterPro" id="IPR050114">
    <property type="entry name" value="UPF0173_UPF0282_UlaG_hydrolase"/>
</dbReference>
<dbReference type="PANTHER" id="PTHR43546">
    <property type="entry name" value="UPF0173 METAL-DEPENDENT HYDROLASE MJ1163-RELATED"/>
    <property type="match status" value="1"/>
</dbReference>
<sequence length="272" mass="30642">MIHDPSTATIQAQTSIQYIGQVGVIIRRNGFHVAIDPYLTDSVDRLTGYPEGYWTRGYAPPVHPSELKDLHLVLLTHEHQDHLDPETLAVLAEASPACKFGGPLACRQLLADIGISPDRILVLRYGASLQSDADLIIHPIASWHEEREMDEDGWDRYLGYILQWDGLTIYHAGDTLVQDELIEMLQPYRIDIGMLPINGRDLFRNRLGVVGNMNAYEAAAFAAELRMDVVIPLHYDLYPNNSEGIAGFMDALLGKFRGQKFHLFQPGETRFF</sequence>
<comment type="caution">
    <text evidence="2">The sequence shown here is derived from an EMBL/GenBank/DDBJ whole genome shotgun (WGS) entry which is preliminary data.</text>
</comment>